<evidence type="ECO:0000256" key="1">
    <source>
        <dbReference type="SAM" id="SignalP"/>
    </source>
</evidence>
<dbReference type="RefSeq" id="WP_163750237.1">
    <property type="nucleotide sequence ID" value="NZ_AP022596.1"/>
</dbReference>
<keyword evidence="3" id="KW-1185">Reference proteome</keyword>
<evidence type="ECO:0000313" key="3">
    <source>
        <dbReference type="Proteomes" id="UP000467148"/>
    </source>
</evidence>
<keyword evidence="1" id="KW-0732">Signal</keyword>
<sequence>MTLRGKTSLLTAAMVAVSLVSAPAADARQTCQDAGSHVRCETSGSVSIKAVPQTRAPHVGEITPTGRDRRRGIVWSW</sequence>
<dbReference type="KEGG" id="mhev:MHEL_45360"/>
<evidence type="ECO:0000313" key="2">
    <source>
        <dbReference type="EMBL" id="BBY66293.1"/>
    </source>
</evidence>
<dbReference type="AlphaFoldDB" id="A0A7I7TC20"/>
<organism evidence="2 3">
    <name type="scientific">Mycolicibacterium helvum</name>
    <dbReference type="NCBI Taxonomy" id="1534349"/>
    <lineage>
        <taxon>Bacteria</taxon>
        <taxon>Bacillati</taxon>
        <taxon>Actinomycetota</taxon>
        <taxon>Actinomycetes</taxon>
        <taxon>Mycobacteriales</taxon>
        <taxon>Mycobacteriaceae</taxon>
        <taxon>Mycolicibacterium</taxon>
    </lineage>
</organism>
<dbReference type="Proteomes" id="UP000467148">
    <property type="component" value="Chromosome"/>
</dbReference>
<feature type="chain" id="PRO_5039035842" evidence="1">
    <location>
        <begin position="25"/>
        <end position="77"/>
    </location>
</feature>
<dbReference type="EMBL" id="AP022596">
    <property type="protein sequence ID" value="BBY66293.1"/>
    <property type="molecule type" value="Genomic_DNA"/>
</dbReference>
<gene>
    <name evidence="2" type="ORF">MHEL_45360</name>
</gene>
<accession>A0A7I7TC20</accession>
<feature type="signal peptide" evidence="1">
    <location>
        <begin position="1"/>
        <end position="24"/>
    </location>
</feature>
<name>A0A7I7TC20_9MYCO</name>
<proteinExistence type="predicted"/>
<reference evidence="2 3" key="1">
    <citation type="journal article" date="2019" name="Emerg. Microbes Infect.">
        <title>Comprehensive subspecies identification of 175 nontuberculous mycobacteria species based on 7547 genomic profiles.</title>
        <authorList>
            <person name="Matsumoto Y."/>
            <person name="Kinjo T."/>
            <person name="Motooka D."/>
            <person name="Nabeya D."/>
            <person name="Jung N."/>
            <person name="Uechi K."/>
            <person name="Horii T."/>
            <person name="Iida T."/>
            <person name="Fujita J."/>
            <person name="Nakamura S."/>
        </authorList>
    </citation>
    <scope>NUCLEOTIDE SEQUENCE [LARGE SCALE GENOMIC DNA]</scope>
    <source>
        <strain evidence="2 3">JCM 30396</strain>
    </source>
</reference>
<protein>
    <submittedName>
        <fullName evidence="2">Uncharacterized protein</fullName>
    </submittedName>
</protein>